<dbReference type="FunFam" id="3.30.70.60:FF:000001">
    <property type="entry name" value="Elongation factor 1-beta 1 like"/>
    <property type="match status" value="1"/>
</dbReference>
<dbReference type="WBParaSite" id="SSLN_0001207801-mRNA-1">
    <property type="protein sequence ID" value="SSLN_0001207801-mRNA-1"/>
    <property type="gene ID" value="SSLN_0001207801"/>
</dbReference>
<comment type="similarity">
    <text evidence="1">Belongs to the EF-1-beta/EF-1-delta family.</text>
</comment>
<dbReference type="GO" id="GO:0005085">
    <property type="term" value="F:guanyl-nucleotide exchange factor activity"/>
    <property type="evidence" value="ECO:0007669"/>
    <property type="project" value="TreeGrafter"/>
</dbReference>
<sequence>LFQQMTRIGSYSLPVDVVVFNALGKEPVNKYVCASRPAAPAKDEDENIDFFGSEDEGEAEKRRAERVAKKKTAQSIIILDINIAADGLVWRTSKFMPIVHGIKKLKILCVIEDDNIDTQFLEDEISKFDDYVQSIDILALNKLSNLCLSEFCYSMLEISKKKF</sequence>
<evidence type="ECO:0000256" key="2">
    <source>
        <dbReference type="ARBA" id="ARBA00022768"/>
    </source>
</evidence>
<accession>A0A183T585</accession>
<dbReference type="Pfam" id="PF00736">
    <property type="entry name" value="EF1_GNE"/>
    <property type="match status" value="1"/>
</dbReference>
<dbReference type="CDD" id="cd00292">
    <property type="entry name" value="EF1B"/>
    <property type="match status" value="1"/>
</dbReference>
<dbReference type="InterPro" id="IPR049720">
    <property type="entry name" value="EF1B_bsu/dsu"/>
</dbReference>
<dbReference type="Gene3D" id="3.30.70.60">
    <property type="match status" value="1"/>
</dbReference>
<dbReference type="GO" id="GO:0003746">
    <property type="term" value="F:translation elongation factor activity"/>
    <property type="evidence" value="ECO:0007669"/>
    <property type="project" value="UniProtKB-KW"/>
</dbReference>
<evidence type="ECO:0000256" key="3">
    <source>
        <dbReference type="ARBA" id="ARBA00022917"/>
    </source>
</evidence>
<feature type="domain" description="Translation elongation factor EF1B beta/delta subunit guanine nucleotide exchange" evidence="4">
    <location>
        <begin position="74"/>
        <end position="143"/>
    </location>
</feature>
<organism evidence="5">
    <name type="scientific">Schistocephalus solidus</name>
    <name type="common">Tapeworm</name>
    <dbReference type="NCBI Taxonomy" id="70667"/>
    <lineage>
        <taxon>Eukaryota</taxon>
        <taxon>Metazoa</taxon>
        <taxon>Spiralia</taxon>
        <taxon>Lophotrochozoa</taxon>
        <taxon>Platyhelminthes</taxon>
        <taxon>Cestoda</taxon>
        <taxon>Eucestoda</taxon>
        <taxon>Diphyllobothriidea</taxon>
        <taxon>Diphyllobothriidae</taxon>
        <taxon>Schistocephalus</taxon>
    </lineage>
</organism>
<evidence type="ECO:0000256" key="1">
    <source>
        <dbReference type="ARBA" id="ARBA00007411"/>
    </source>
</evidence>
<dbReference type="GO" id="GO:0005829">
    <property type="term" value="C:cytosol"/>
    <property type="evidence" value="ECO:0007669"/>
    <property type="project" value="TreeGrafter"/>
</dbReference>
<dbReference type="PANTHER" id="PTHR11595:SF21">
    <property type="entry name" value="ELONGATION FACTOR 1-BETA"/>
    <property type="match status" value="1"/>
</dbReference>
<keyword evidence="3" id="KW-0648">Protein biosynthesis</keyword>
<dbReference type="InterPro" id="IPR014038">
    <property type="entry name" value="EF1B_bsu/dsu_GNE"/>
</dbReference>
<proteinExistence type="inferred from homology"/>
<reference evidence="5" key="1">
    <citation type="submission" date="2016-06" db="UniProtKB">
        <authorList>
            <consortium name="WormBaseParasite"/>
        </authorList>
    </citation>
    <scope>IDENTIFICATION</scope>
</reference>
<dbReference type="SUPFAM" id="SSF54984">
    <property type="entry name" value="eEF-1beta-like"/>
    <property type="match status" value="1"/>
</dbReference>
<dbReference type="InterPro" id="IPR036219">
    <property type="entry name" value="eEF-1beta-like_sf"/>
</dbReference>
<dbReference type="SMART" id="SM00888">
    <property type="entry name" value="EF1_GNE"/>
    <property type="match status" value="1"/>
</dbReference>
<evidence type="ECO:0000313" key="5">
    <source>
        <dbReference type="WBParaSite" id="SSLN_0001207801-mRNA-1"/>
    </source>
</evidence>
<dbReference type="PANTHER" id="PTHR11595">
    <property type="entry name" value="EF-HAND AND COILED-COIL DOMAIN-CONTAINING FAMILY MEMBER"/>
    <property type="match status" value="1"/>
</dbReference>
<evidence type="ECO:0000259" key="4">
    <source>
        <dbReference type="SMART" id="SM00888"/>
    </source>
</evidence>
<dbReference type="GO" id="GO:0005853">
    <property type="term" value="C:eukaryotic translation elongation factor 1 complex"/>
    <property type="evidence" value="ECO:0007669"/>
    <property type="project" value="InterPro"/>
</dbReference>
<protein>
    <submittedName>
        <fullName evidence="5">EF1_GNE domain-containing protein</fullName>
    </submittedName>
</protein>
<dbReference type="InterPro" id="IPR014717">
    <property type="entry name" value="Transl_elong_EF1B/ribsomal_bS6"/>
</dbReference>
<dbReference type="AlphaFoldDB" id="A0A183T585"/>
<keyword evidence="2" id="KW-0251">Elongation factor</keyword>
<name>A0A183T585_SCHSO</name>